<evidence type="ECO:0000313" key="3">
    <source>
        <dbReference type="Proteomes" id="UP001140560"/>
    </source>
</evidence>
<gene>
    <name evidence="2" type="ORF">N0V83_000767</name>
</gene>
<dbReference type="PANTHER" id="PTHR32251">
    <property type="entry name" value="3-OXO-5-ALPHA-STEROID 4-DEHYDROGENASE"/>
    <property type="match status" value="1"/>
</dbReference>
<dbReference type="PANTHER" id="PTHR32251:SF15">
    <property type="entry name" value="3-OXO-5-ALPHA-STEROID 4-DEHYDROGENASE (DUF1295)"/>
    <property type="match status" value="1"/>
</dbReference>
<accession>A0A9W8YHC1</accession>
<reference evidence="2" key="1">
    <citation type="submission" date="2022-10" db="EMBL/GenBank/DDBJ databases">
        <title>Tapping the CABI collections for fungal endophytes: first genome assemblies for Collariella, Neodidymelliopsis, Ascochyta clinopodiicola, Didymella pomorum, Didymosphaeria variabile, Neocosmospora piperis and Neocucurbitaria cava.</title>
        <authorList>
            <person name="Hill R."/>
        </authorList>
    </citation>
    <scope>NUCLEOTIDE SEQUENCE</scope>
    <source>
        <strain evidence="2">IMI 356814</strain>
    </source>
</reference>
<dbReference type="EMBL" id="JAPEUY010000001">
    <property type="protein sequence ID" value="KAJ4377937.1"/>
    <property type="molecule type" value="Genomic_DNA"/>
</dbReference>
<evidence type="ECO:0000313" key="2">
    <source>
        <dbReference type="EMBL" id="KAJ4377937.1"/>
    </source>
</evidence>
<dbReference type="AlphaFoldDB" id="A0A9W8YHC1"/>
<comment type="caution">
    <text evidence="2">The sequence shown here is derived from an EMBL/GenBank/DDBJ whole genome shotgun (WGS) entry which is preliminary data.</text>
</comment>
<keyword evidence="3" id="KW-1185">Reference proteome</keyword>
<dbReference type="OrthoDB" id="67965at2759"/>
<dbReference type="Gene3D" id="1.20.120.1630">
    <property type="match status" value="1"/>
</dbReference>
<dbReference type="GO" id="GO:0016020">
    <property type="term" value="C:membrane"/>
    <property type="evidence" value="ECO:0007669"/>
    <property type="project" value="TreeGrafter"/>
</dbReference>
<dbReference type="Pfam" id="PF06966">
    <property type="entry name" value="DUF1295"/>
    <property type="match status" value="1"/>
</dbReference>
<organism evidence="2 3">
    <name type="scientific">Neocucurbitaria cava</name>
    <dbReference type="NCBI Taxonomy" id="798079"/>
    <lineage>
        <taxon>Eukaryota</taxon>
        <taxon>Fungi</taxon>
        <taxon>Dikarya</taxon>
        <taxon>Ascomycota</taxon>
        <taxon>Pezizomycotina</taxon>
        <taxon>Dothideomycetes</taxon>
        <taxon>Pleosporomycetidae</taxon>
        <taxon>Pleosporales</taxon>
        <taxon>Pleosporineae</taxon>
        <taxon>Cucurbitariaceae</taxon>
        <taxon>Neocucurbitaria</taxon>
    </lineage>
</organism>
<protein>
    <recommendedName>
        <fullName evidence="4">Steroid 5-alpha reductase C-terminal domain-containing protein</fullName>
    </recommendedName>
</protein>
<name>A0A9W8YHC1_9PLEO</name>
<dbReference type="InterPro" id="IPR010721">
    <property type="entry name" value="UstE-like"/>
</dbReference>
<feature type="compositionally biased region" description="Basic and acidic residues" evidence="1">
    <location>
        <begin position="1"/>
        <end position="22"/>
    </location>
</feature>
<feature type="region of interest" description="Disordered" evidence="1">
    <location>
        <begin position="1"/>
        <end position="26"/>
    </location>
</feature>
<evidence type="ECO:0008006" key="4">
    <source>
        <dbReference type="Google" id="ProtNLM"/>
    </source>
</evidence>
<evidence type="ECO:0000256" key="1">
    <source>
        <dbReference type="SAM" id="MobiDB-lite"/>
    </source>
</evidence>
<sequence length="272" mass="29518">MSAEGNSKDPRSEASKKPDLIARGDYTPTPAGKATFFVLRGIEPFLQYSILAHGLGTSTLHRLGLRTLPQGLAAHTGISLIDGLGLSPYRLVLLGMAVGAAVKQNIWVSALSGEPMPVGGAVAVGAFNALFNSLNTYAFLLTATSASVESDFPQPSLLIGSSLYVVGIATELVAEIQRKRFKSDPKNKGKVYTEGLWQFARHINYGGYTLWRAGYAIASGGYMLGAVVGAFFFFDFATRAVPILNEYCEKRYGPAWQKFKQDTPYRLIPYIY</sequence>
<dbReference type="Proteomes" id="UP001140560">
    <property type="component" value="Unassembled WGS sequence"/>
</dbReference>
<proteinExistence type="predicted"/>